<comment type="pathway">
    <text evidence="1 7">Cell wall biogenesis; peptidoglycan biosynthesis.</text>
</comment>
<dbReference type="Proteomes" id="UP000638188">
    <property type="component" value="Unassembled WGS sequence"/>
</dbReference>
<dbReference type="InterPro" id="IPR005490">
    <property type="entry name" value="LD_TPept_cat_dom"/>
</dbReference>
<feature type="active site" description="Nucleophile" evidence="7">
    <location>
        <position position="485"/>
    </location>
</feature>
<evidence type="ECO:0000259" key="10">
    <source>
        <dbReference type="PROSITE" id="PS52029"/>
    </source>
</evidence>
<evidence type="ECO:0000256" key="8">
    <source>
        <dbReference type="SAM" id="MobiDB-lite"/>
    </source>
</evidence>
<dbReference type="Gene3D" id="1.10.101.10">
    <property type="entry name" value="PGBD-like superfamily/PGBD"/>
    <property type="match status" value="1"/>
</dbReference>
<sequence length="565" mass="63240">MLKICTVLFVASLGPATSAVAASQDDIARLLSRHISIEQSGNSVDNPAAHPAEPEVQPPARALSDTCPHLAHLRTADIATGLAHLYQHNDFAPLWEDQSQLAILHQELEKLADDGLTADDYPFHRQVTSPLDTCAELRLSSEYLLALEHLGTGRLDQQTHEPMWRRTNIEEETPAIIRWTRDGLSDVTAAFDQARPDLDLYLNLRSAYIRLRDESPEYARIPTGELIRPGGQDPRVPLLAERLRAADYLEEPEPVDPTPLGDTGPETQQNQPATADQTLNTALEQALKHFQSDHGLKADGVLGPNTLTALNMTTRERLDIARINLERLRWINALLQDDVLLVNSARNELRHYQQGKVSWQTTVITGRPGRETPSMVSQVNRITLNPDWTVPPTIRKQDMIPEIRKDLGYLERKNLIVIDYQGNRLDPQSIDWYDPRGLMLRQPPGPDNPLGQVVFRFDNPHAIYLHDTPNRHLFSRVQRNLSSGCVRVEGADALADMLFRRLSDSRRAQVGRLQASSKTHQVGIDNGPQVVLSYWTAEADQDGRLLLSPDPYGKDLALITALARG</sequence>
<evidence type="ECO:0000256" key="3">
    <source>
        <dbReference type="ARBA" id="ARBA00022679"/>
    </source>
</evidence>
<proteinExistence type="inferred from homology"/>
<accession>A0ABQ1PGC1</accession>
<dbReference type="InterPro" id="IPR038063">
    <property type="entry name" value="Transpep_catalytic_dom"/>
</dbReference>
<comment type="caution">
    <text evidence="11">The sequence shown here is derived from an EMBL/GenBank/DDBJ whole genome shotgun (WGS) entry which is preliminary data.</text>
</comment>
<keyword evidence="12" id="KW-1185">Reference proteome</keyword>
<evidence type="ECO:0000256" key="7">
    <source>
        <dbReference type="PROSITE-ProRule" id="PRU01373"/>
    </source>
</evidence>
<organism evidence="11 12">
    <name type="scientific">Halopseudomonas salina</name>
    <dbReference type="NCBI Taxonomy" id="1323744"/>
    <lineage>
        <taxon>Bacteria</taxon>
        <taxon>Pseudomonadati</taxon>
        <taxon>Pseudomonadota</taxon>
        <taxon>Gammaproteobacteria</taxon>
        <taxon>Pseudomonadales</taxon>
        <taxon>Pseudomonadaceae</taxon>
        <taxon>Halopseudomonas</taxon>
    </lineage>
</organism>
<evidence type="ECO:0000256" key="9">
    <source>
        <dbReference type="SAM" id="SignalP"/>
    </source>
</evidence>
<evidence type="ECO:0000313" key="11">
    <source>
        <dbReference type="EMBL" id="GGC96628.1"/>
    </source>
</evidence>
<dbReference type="Pfam" id="PF01471">
    <property type="entry name" value="PG_binding_1"/>
    <property type="match status" value="1"/>
</dbReference>
<dbReference type="SUPFAM" id="SSF47090">
    <property type="entry name" value="PGBD-like"/>
    <property type="match status" value="1"/>
</dbReference>
<dbReference type="InterPro" id="IPR036365">
    <property type="entry name" value="PGBD-like_sf"/>
</dbReference>
<dbReference type="InterPro" id="IPR002477">
    <property type="entry name" value="Peptidoglycan-bd-like"/>
</dbReference>
<evidence type="ECO:0000313" key="12">
    <source>
        <dbReference type="Proteomes" id="UP000638188"/>
    </source>
</evidence>
<comment type="similarity">
    <text evidence="2">Belongs to the YkuD family.</text>
</comment>
<dbReference type="PANTHER" id="PTHR41533">
    <property type="entry name" value="L,D-TRANSPEPTIDASE HI_1667-RELATED"/>
    <property type="match status" value="1"/>
</dbReference>
<gene>
    <name evidence="11" type="ORF">GCM10007418_15080</name>
</gene>
<dbReference type="SUPFAM" id="SSF141523">
    <property type="entry name" value="L,D-transpeptidase catalytic domain-like"/>
    <property type="match status" value="1"/>
</dbReference>
<dbReference type="EMBL" id="BMFF01000003">
    <property type="protein sequence ID" value="GGC96628.1"/>
    <property type="molecule type" value="Genomic_DNA"/>
</dbReference>
<dbReference type="CDD" id="cd16913">
    <property type="entry name" value="YkuD_like"/>
    <property type="match status" value="1"/>
</dbReference>
<keyword evidence="3" id="KW-0808">Transferase</keyword>
<dbReference type="Pfam" id="PF03734">
    <property type="entry name" value="YkuD"/>
    <property type="match status" value="1"/>
</dbReference>
<evidence type="ECO:0000256" key="1">
    <source>
        <dbReference type="ARBA" id="ARBA00004752"/>
    </source>
</evidence>
<keyword evidence="6 7" id="KW-0961">Cell wall biogenesis/degradation</keyword>
<dbReference type="PROSITE" id="PS52029">
    <property type="entry name" value="LD_TPASE"/>
    <property type="match status" value="1"/>
</dbReference>
<dbReference type="InterPro" id="IPR045380">
    <property type="entry name" value="LD_TPept_scaffold_dom"/>
</dbReference>
<evidence type="ECO:0000256" key="2">
    <source>
        <dbReference type="ARBA" id="ARBA00005992"/>
    </source>
</evidence>
<evidence type="ECO:0000256" key="5">
    <source>
        <dbReference type="ARBA" id="ARBA00022984"/>
    </source>
</evidence>
<feature type="signal peptide" evidence="9">
    <location>
        <begin position="1"/>
        <end position="21"/>
    </location>
</feature>
<dbReference type="PANTHER" id="PTHR41533:SF2">
    <property type="entry name" value="BLR7131 PROTEIN"/>
    <property type="match status" value="1"/>
</dbReference>
<feature type="active site" description="Proton donor/acceptor" evidence="7">
    <location>
        <position position="466"/>
    </location>
</feature>
<reference evidence="12" key="1">
    <citation type="journal article" date="2019" name="Int. J. Syst. Evol. Microbiol.">
        <title>The Global Catalogue of Microorganisms (GCM) 10K type strain sequencing project: providing services to taxonomists for standard genome sequencing and annotation.</title>
        <authorList>
            <consortium name="The Broad Institute Genomics Platform"/>
            <consortium name="The Broad Institute Genome Sequencing Center for Infectious Disease"/>
            <person name="Wu L."/>
            <person name="Ma J."/>
        </authorList>
    </citation>
    <scope>NUCLEOTIDE SEQUENCE [LARGE SCALE GENOMIC DNA]</scope>
    <source>
        <strain evidence="12">CGMCC 1.12482</strain>
    </source>
</reference>
<feature type="region of interest" description="Disordered" evidence="8">
    <location>
        <begin position="249"/>
        <end position="272"/>
    </location>
</feature>
<dbReference type="InterPro" id="IPR052905">
    <property type="entry name" value="LD-transpeptidase_YkuD-like"/>
</dbReference>
<keyword evidence="5 7" id="KW-0573">Peptidoglycan synthesis</keyword>
<evidence type="ECO:0000256" key="6">
    <source>
        <dbReference type="ARBA" id="ARBA00023316"/>
    </source>
</evidence>
<name>A0ABQ1PGC1_9GAMM</name>
<keyword evidence="4 7" id="KW-0133">Cell shape</keyword>
<feature type="domain" description="L,D-TPase catalytic" evidence="10">
    <location>
        <begin position="338"/>
        <end position="511"/>
    </location>
</feature>
<dbReference type="Gene3D" id="2.40.440.10">
    <property type="entry name" value="L,D-transpeptidase catalytic domain-like"/>
    <property type="match status" value="1"/>
</dbReference>
<dbReference type="InterPro" id="IPR036366">
    <property type="entry name" value="PGBDSf"/>
</dbReference>
<evidence type="ECO:0000256" key="4">
    <source>
        <dbReference type="ARBA" id="ARBA00022960"/>
    </source>
</evidence>
<keyword evidence="9" id="KW-0732">Signal</keyword>
<feature type="chain" id="PRO_5045710181" evidence="9">
    <location>
        <begin position="22"/>
        <end position="565"/>
    </location>
</feature>
<protein>
    <submittedName>
        <fullName evidence="11">Peptidoglycan-binding protein</fullName>
    </submittedName>
</protein>
<dbReference type="RefSeq" id="WP_150279407.1">
    <property type="nucleotide sequence ID" value="NZ_BMFF01000003.1"/>
</dbReference>
<dbReference type="Pfam" id="PF20142">
    <property type="entry name" value="Scaffold"/>
    <property type="match status" value="1"/>
</dbReference>